<comment type="caution">
    <text evidence="1">The sequence shown here is derived from an EMBL/GenBank/DDBJ whole genome shotgun (WGS) entry which is preliminary data.</text>
</comment>
<reference evidence="1 2" key="1">
    <citation type="submission" date="2019-06" db="EMBL/GenBank/DDBJ databases">
        <title>Sequencing the genomes of 1000 actinobacteria strains.</title>
        <authorList>
            <person name="Klenk H.-P."/>
        </authorList>
    </citation>
    <scope>NUCLEOTIDE SEQUENCE [LARGE SCALE GENOMIC DNA]</scope>
    <source>
        <strain evidence="1 2">DSM 19828</strain>
    </source>
</reference>
<evidence type="ECO:0000313" key="2">
    <source>
        <dbReference type="Proteomes" id="UP000320806"/>
    </source>
</evidence>
<dbReference type="Proteomes" id="UP000320806">
    <property type="component" value="Unassembled WGS sequence"/>
</dbReference>
<organism evidence="1 2">
    <name type="scientific">Yimella lutea</name>
    <dbReference type="NCBI Taxonomy" id="587872"/>
    <lineage>
        <taxon>Bacteria</taxon>
        <taxon>Bacillati</taxon>
        <taxon>Actinomycetota</taxon>
        <taxon>Actinomycetes</taxon>
        <taxon>Micrococcales</taxon>
        <taxon>Dermacoccaceae</taxon>
        <taxon>Yimella</taxon>
    </lineage>
</organism>
<evidence type="ECO:0008006" key="3">
    <source>
        <dbReference type="Google" id="ProtNLM"/>
    </source>
</evidence>
<keyword evidence="2" id="KW-1185">Reference proteome</keyword>
<dbReference type="EMBL" id="VFMO01000001">
    <property type="protein sequence ID" value="TQJ12719.1"/>
    <property type="molecule type" value="Genomic_DNA"/>
</dbReference>
<name>A0A542EBM6_9MICO</name>
<sequence>MRIWSVHPAQLDRAALASCWRETLLAQSVLAGRTKGYTRHPQLQRWRATPEPLAAHPMLELVDGGIEPWEIVK</sequence>
<proteinExistence type="predicted"/>
<dbReference type="InterPro" id="IPR004260">
    <property type="entry name" value="Pyr-dimer_DNA_glycosylase"/>
</dbReference>
<evidence type="ECO:0000313" key="1">
    <source>
        <dbReference type="EMBL" id="TQJ12719.1"/>
    </source>
</evidence>
<accession>A0A542EBM6</accession>
<protein>
    <recommendedName>
        <fullName evidence="3">Pyrimidine dimer DNA glycosylase /DNA-(Apurinic or apyrimidinic site) lyase</fullName>
    </recommendedName>
</protein>
<dbReference type="AlphaFoldDB" id="A0A542EBM6"/>
<dbReference type="Pfam" id="PF03013">
    <property type="entry name" value="Pyr_excise"/>
    <property type="match status" value="1"/>
</dbReference>
<gene>
    <name evidence="1" type="ORF">FB459_0081</name>
</gene>